<dbReference type="Proteomes" id="UP001445472">
    <property type="component" value="Unassembled WGS sequence"/>
</dbReference>
<protein>
    <submittedName>
        <fullName evidence="1">Uncharacterized protein</fullName>
    </submittedName>
</protein>
<name>A0ABV1V4M7_9ACTN</name>
<comment type="caution">
    <text evidence="1">The sequence shown here is derived from an EMBL/GenBank/DDBJ whole genome shotgun (WGS) entry which is preliminary data.</text>
</comment>
<evidence type="ECO:0000313" key="2">
    <source>
        <dbReference type="Proteomes" id="UP001445472"/>
    </source>
</evidence>
<proteinExistence type="predicted"/>
<dbReference type="EMBL" id="JBEPBX010000048">
    <property type="protein sequence ID" value="MER6617984.1"/>
    <property type="molecule type" value="Genomic_DNA"/>
</dbReference>
<accession>A0ABV1V4M7</accession>
<sequence length="60" mass="5928">MAQLRSARVGGAAALAFRPGLRSTTLDDGQGVAGCSHILQICTIGGVAAFPTLGGDNASK</sequence>
<organism evidence="1 2">
    <name type="scientific">Streptomyces xantholiticus</name>
    <dbReference type="NCBI Taxonomy" id="68285"/>
    <lineage>
        <taxon>Bacteria</taxon>
        <taxon>Bacillati</taxon>
        <taxon>Actinomycetota</taxon>
        <taxon>Actinomycetes</taxon>
        <taxon>Kitasatosporales</taxon>
        <taxon>Streptomycetaceae</taxon>
        <taxon>Streptomyces</taxon>
    </lineage>
</organism>
<evidence type="ECO:0000313" key="1">
    <source>
        <dbReference type="EMBL" id="MER6617984.1"/>
    </source>
</evidence>
<keyword evidence="2" id="KW-1185">Reference proteome</keyword>
<dbReference type="RefSeq" id="WP_351978953.1">
    <property type="nucleotide sequence ID" value="NZ_JBEPBX010000048.1"/>
</dbReference>
<gene>
    <name evidence="1" type="ORF">ABT276_32670</name>
</gene>
<reference evidence="1 2" key="1">
    <citation type="submission" date="2024-06" db="EMBL/GenBank/DDBJ databases">
        <title>The Natural Products Discovery Center: Release of the First 8490 Sequenced Strains for Exploring Actinobacteria Biosynthetic Diversity.</title>
        <authorList>
            <person name="Kalkreuter E."/>
            <person name="Kautsar S.A."/>
            <person name="Yang D."/>
            <person name="Bader C.D."/>
            <person name="Teijaro C.N."/>
            <person name="Fluegel L."/>
            <person name="Davis C.M."/>
            <person name="Simpson J.R."/>
            <person name="Lauterbach L."/>
            <person name="Steele A.D."/>
            <person name="Gui C."/>
            <person name="Meng S."/>
            <person name="Li G."/>
            <person name="Viehrig K."/>
            <person name="Ye F."/>
            <person name="Su P."/>
            <person name="Kiefer A.F."/>
            <person name="Nichols A."/>
            <person name="Cepeda A.J."/>
            <person name="Yan W."/>
            <person name="Fan B."/>
            <person name="Jiang Y."/>
            <person name="Adhikari A."/>
            <person name="Zheng C.-J."/>
            <person name="Schuster L."/>
            <person name="Cowan T.M."/>
            <person name="Smanski M.J."/>
            <person name="Chevrette M.G."/>
            <person name="De Carvalho L.P.S."/>
            <person name="Shen B."/>
        </authorList>
    </citation>
    <scope>NUCLEOTIDE SEQUENCE [LARGE SCALE GENOMIC DNA]</scope>
    <source>
        <strain evidence="1 2">NPDC000837</strain>
    </source>
</reference>